<reference evidence="1" key="1">
    <citation type="journal article" date="2020" name="Stud. Mycol.">
        <title>101 Dothideomycetes genomes: a test case for predicting lifestyles and emergence of pathogens.</title>
        <authorList>
            <person name="Haridas S."/>
            <person name="Albert R."/>
            <person name="Binder M."/>
            <person name="Bloem J."/>
            <person name="Labutti K."/>
            <person name="Salamov A."/>
            <person name="Andreopoulos B."/>
            <person name="Baker S."/>
            <person name="Barry K."/>
            <person name="Bills G."/>
            <person name="Bluhm B."/>
            <person name="Cannon C."/>
            <person name="Castanera R."/>
            <person name="Culley D."/>
            <person name="Daum C."/>
            <person name="Ezra D."/>
            <person name="Gonzalez J."/>
            <person name="Henrissat B."/>
            <person name="Kuo A."/>
            <person name="Liang C."/>
            <person name="Lipzen A."/>
            <person name="Lutzoni F."/>
            <person name="Magnuson J."/>
            <person name="Mondo S."/>
            <person name="Nolan M."/>
            <person name="Ohm R."/>
            <person name="Pangilinan J."/>
            <person name="Park H.-J."/>
            <person name="Ramirez L."/>
            <person name="Alfaro M."/>
            <person name="Sun H."/>
            <person name="Tritt A."/>
            <person name="Yoshinaga Y."/>
            <person name="Zwiers L.-H."/>
            <person name="Turgeon B."/>
            <person name="Goodwin S."/>
            <person name="Spatafora J."/>
            <person name="Crous P."/>
            <person name="Grigoriev I."/>
        </authorList>
    </citation>
    <scope>NUCLEOTIDE SEQUENCE</scope>
    <source>
        <strain evidence="1">CBS 116435</strain>
    </source>
</reference>
<comment type="caution">
    <text evidence="1">The sequence shown here is derived from an EMBL/GenBank/DDBJ whole genome shotgun (WGS) entry which is preliminary data.</text>
</comment>
<accession>A0A9P4UT73</accession>
<dbReference type="AlphaFoldDB" id="A0A9P4UT73"/>
<dbReference type="EMBL" id="MU003771">
    <property type="protein sequence ID" value="KAF2724426.1"/>
    <property type="molecule type" value="Genomic_DNA"/>
</dbReference>
<protein>
    <submittedName>
        <fullName evidence="1">Uncharacterized protein</fullName>
    </submittedName>
</protein>
<proteinExistence type="predicted"/>
<dbReference type="Proteomes" id="UP000799441">
    <property type="component" value="Unassembled WGS sequence"/>
</dbReference>
<gene>
    <name evidence="1" type="ORF">K431DRAFT_144415</name>
</gene>
<name>A0A9P4UT73_9PEZI</name>
<evidence type="ECO:0000313" key="1">
    <source>
        <dbReference type="EMBL" id="KAF2724426.1"/>
    </source>
</evidence>
<evidence type="ECO:0000313" key="2">
    <source>
        <dbReference type="Proteomes" id="UP000799441"/>
    </source>
</evidence>
<organism evidence="1 2">
    <name type="scientific">Polychaeton citri CBS 116435</name>
    <dbReference type="NCBI Taxonomy" id="1314669"/>
    <lineage>
        <taxon>Eukaryota</taxon>
        <taxon>Fungi</taxon>
        <taxon>Dikarya</taxon>
        <taxon>Ascomycota</taxon>
        <taxon>Pezizomycotina</taxon>
        <taxon>Dothideomycetes</taxon>
        <taxon>Dothideomycetidae</taxon>
        <taxon>Capnodiales</taxon>
        <taxon>Capnodiaceae</taxon>
        <taxon>Polychaeton</taxon>
    </lineage>
</organism>
<keyword evidence="2" id="KW-1185">Reference proteome</keyword>
<sequence length="169" mass="19621">MSAHGRLHDMMDMSRKSTRRCYQHREQYIYISVPPLSSFHNDLCRYHSVTVTKTGLDFFFIHNQPTTSVVRLQPFDNRSSVSFLNTAAMHSSAHRLSTMRRLGIEQLPPLREQDHDSRYQRFERDLPVRTMPVGLKPKHYIYSISANIARSRDADAQVASQRGRPFGSL</sequence>